<name>A0ABN3CQI6_9ACTN</name>
<dbReference type="Gene3D" id="2.60.40.230">
    <property type="entry name" value="Neocarzinostatin-like"/>
    <property type="match status" value="1"/>
</dbReference>
<feature type="region of interest" description="Disordered" evidence="1">
    <location>
        <begin position="158"/>
        <end position="196"/>
    </location>
</feature>
<gene>
    <name evidence="3" type="ORF">GCM10009850_071560</name>
</gene>
<feature type="chain" id="PRO_5045743822" description="WxL domain-containing protein" evidence="2">
    <location>
        <begin position="25"/>
        <end position="338"/>
    </location>
</feature>
<sequence length="338" mass="32860">MSTMKLRRAAVVVTGMALALGSLAGPALADAGASGPEGQTLTAAKAEIDPAGESIRVTGTGYDLNKGIYLALCVSNGAGQVATPCVGGIDMTGQSHGMYWISSNPPPYGVGIAKPYTDEGNGKGGFDLNLDVKAVDDQGTDCTAAGVQCVIYTRADHTRGGDRSQDVQIPVTWKTGGGDPDPDPDPDPGSGPVASADQTLSVNVTGGALSLSVAGNAVALSAATVGGTATGQMNTATVTDQRGSASGWSLVGQVGDFTGDAGTIPAAQLGWTPAATGDGVTPGGTVQPGTGFGTAAALCTAAAGKGAGTTDCGAGLNLGIPSGAKPGSYSATLTLTLS</sequence>
<keyword evidence="2" id="KW-0732">Signal</keyword>
<evidence type="ECO:0000313" key="3">
    <source>
        <dbReference type="EMBL" id="GAA2211696.1"/>
    </source>
</evidence>
<comment type="caution">
    <text evidence="3">The sequence shown here is derived from an EMBL/GenBank/DDBJ whole genome shotgun (WGS) entry which is preliminary data.</text>
</comment>
<evidence type="ECO:0000256" key="1">
    <source>
        <dbReference type="SAM" id="MobiDB-lite"/>
    </source>
</evidence>
<dbReference type="RefSeq" id="WP_344484781.1">
    <property type="nucleotide sequence ID" value="NZ_BAAAQX010000022.1"/>
</dbReference>
<accession>A0ABN3CQI6</accession>
<reference evidence="3 4" key="1">
    <citation type="journal article" date="2019" name="Int. J. Syst. Evol. Microbiol.">
        <title>The Global Catalogue of Microorganisms (GCM) 10K type strain sequencing project: providing services to taxonomists for standard genome sequencing and annotation.</title>
        <authorList>
            <consortium name="The Broad Institute Genomics Platform"/>
            <consortium name="The Broad Institute Genome Sequencing Center for Infectious Disease"/>
            <person name="Wu L."/>
            <person name="Ma J."/>
        </authorList>
    </citation>
    <scope>NUCLEOTIDE SEQUENCE [LARGE SCALE GENOMIC DNA]</scope>
    <source>
        <strain evidence="3 4">JCM 16114</strain>
    </source>
</reference>
<organism evidence="3 4">
    <name type="scientific">Nonomuraea monospora</name>
    <dbReference type="NCBI Taxonomy" id="568818"/>
    <lineage>
        <taxon>Bacteria</taxon>
        <taxon>Bacillati</taxon>
        <taxon>Actinomycetota</taxon>
        <taxon>Actinomycetes</taxon>
        <taxon>Streptosporangiales</taxon>
        <taxon>Streptosporangiaceae</taxon>
        <taxon>Nonomuraea</taxon>
    </lineage>
</organism>
<dbReference type="InterPro" id="IPR027273">
    <property type="entry name" value="Neocarzinostatin-like"/>
</dbReference>
<feature type="signal peptide" evidence="2">
    <location>
        <begin position="1"/>
        <end position="24"/>
    </location>
</feature>
<evidence type="ECO:0008006" key="5">
    <source>
        <dbReference type="Google" id="ProtNLM"/>
    </source>
</evidence>
<keyword evidence="4" id="KW-1185">Reference proteome</keyword>
<evidence type="ECO:0000313" key="4">
    <source>
        <dbReference type="Proteomes" id="UP001499843"/>
    </source>
</evidence>
<protein>
    <recommendedName>
        <fullName evidence="5">WxL domain-containing protein</fullName>
    </recommendedName>
</protein>
<evidence type="ECO:0000256" key="2">
    <source>
        <dbReference type="SAM" id="SignalP"/>
    </source>
</evidence>
<proteinExistence type="predicted"/>
<dbReference type="SUPFAM" id="SSF49319">
    <property type="entry name" value="Actinoxanthin-like"/>
    <property type="match status" value="1"/>
</dbReference>
<dbReference type="EMBL" id="BAAAQX010000022">
    <property type="protein sequence ID" value="GAA2211696.1"/>
    <property type="molecule type" value="Genomic_DNA"/>
</dbReference>
<dbReference type="Proteomes" id="UP001499843">
    <property type="component" value="Unassembled WGS sequence"/>
</dbReference>